<comment type="cofactor">
    <cofactor evidence="1">
        <name>Co(2+)</name>
        <dbReference type="ChEBI" id="CHEBI:48828"/>
    </cofactor>
</comment>
<dbReference type="STRING" id="930990.A0A067N3D7"/>
<dbReference type="GO" id="GO:0005886">
    <property type="term" value="C:plasma membrane"/>
    <property type="evidence" value="ECO:0007669"/>
    <property type="project" value="UniProtKB-SubCell"/>
</dbReference>
<evidence type="ECO:0000256" key="6">
    <source>
        <dbReference type="ARBA" id="ARBA00022729"/>
    </source>
</evidence>
<dbReference type="InterPro" id="IPR011330">
    <property type="entry name" value="Glyco_hydro/deAcase_b/a-brl"/>
</dbReference>
<evidence type="ECO:0000256" key="5">
    <source>
        <dbReference type="ARBA" id="ARBA00022723"/>
    </source>
</evidence>
<proteinExistence type="predicted"/>
<evidence type="ECO:0000259" key="13">
    <source>
        <dbReference type="PROSITE" id="PS51677"/>
    </source>
</evidence>
<gene>
    <name evidence="14" type="ORF">BOTBODRAFT_517838</name>
</gene>
<protein>
    <submittedName>
        <fullName evidence="14">Carbohydrate esterase family 4 protein</fullName>
    </submittedName>
</protein>
<keyword evidence="6 12" id="KW-0732">Signal</keyword>
<dbReference type="GO" id="GO:0071555">
    <property type="term" value="P:cell wall organization"/>
    <property type="evidence" value="ECO:0007669"/>
    <property type="project" value="UniProtKB-KW"/>
</dbReference>
<evidence type="ECO:0000256" key="4">
    <source>
        <dbReference type="ARBA" id="ARBA00022622"/>
    </source>
</evidence>
<organism evidence="14 15">
    <name type="scientific">Botryobasidium botryosum (strain FD-172 SS1)</name>
    <dbReference type="NCBI Taxonomy" id="930990"/>
    <lineage>
        <taxon>Eukaryota</taxon>
        <taxon>Fungi</taxon>
        <taxon>Dikarya</taxon>
        <taxon>Basidiomycota</taxon>
        <taxon>Agaricomycotina</taxon>
        <taxon>Agaricomycetes</taxon>
        <taxon>Cantharellales</taxon>
        <taxon>Botryobasidiaceae</taxon>
        <taxon>Botryobasidium</taxon>
    </lineage>
</organism>
<dbReference type="HOGENOM" id="CLU_021264_11_2_1"/>
<dbReference type="InterPro" id="IPR002509">
    <property type="entry name" value="NODB_dom"/>
</dbReference>
<feature type="domain" description="NodB homology" evidence="13">
    <location>
        <begin position="72"/>
        <end position="258"/>
    </location>
</feature>
<dbReference type="GO" id="GO:0046872">
    <property type="term" value="F:metal ion binding"/>
    <property type="evidence" value="ECO:0007669"/>
    <property type="project" value="UniProtKB-KW"/>
</dbReference>
<dbReference type="GO" id="GO:0005975">
    <property type="term" value="P:carbohydrate metabolic process"/>
    <property type="evidence" value="ECO:0007669"/>
    <property type="project" value="InterPro"/>
</dbReference>
<dbReference type="CDD" id="cd10951">
    <property type="entry name" value="CE4_ClCDA_like"/>
    <property type="match status" value="1"/>
</dbReference>
<evidence type="ECO:0000256" key="3">
    <source>
        <dbReference type="ARBA" id="ARBA00022475"/>
    </source>
</evidence>
<sequence>MPSTPEGALCMVSALLSTSFLLSFLFRQAGPASKKSVMGGLALVASKFTAASAAAIPRQRLANVFKSCTVPNTVALTFDDGPYIWHKGIVDMLDAAGAKGTFFMNGYNYGCVYSNETVDQMEYSYSRGHQIASHTWGHAHLSDILDEAQMERQFELSDTAFSKILGVVPTFMRPPYGEYSDLVLKVAADHNQNVIIWDVDSGDSVGATAEQSKQTYLAAVDSKASNVLTLNHETHQSSAEDVLPFAIKTFQAKGYRLVTVAECLGYKARDMYQRKTKPAVRDDTWTCDGTPGPGQS</sequence>
<keyword evidence="8" id="KW-0472">Membrane</keyword>
<dbReference type="InParanoid" id="A0A067N3D7"/>
<dbReference type="PANTHER" id="PTHR46471:SF2">
    <property type="entry name" value="CHITIN DEACETYLASE-RELATED"/>
    <property type="match status" value="1"/>
</dbReference>
<dbReference type="PROSITE" id="PS51677">
    <property type="entry name" value="NODB"/>
    <property type="match status" value="1"/>
</dbReference>
<dbReference type="Gene3D" id="3.20.20.370">
    <property type="entry name" value="Glycoside hydrolase/deacetylase"/>
    <property type="match status" value="1"/>
</dbReference>
<evidence type="ECO:0000256" key="8">
    <source>
        <dbReference type="ARBA" id="ARBA00023136"/>
    </source>
</evidence>
<evidence type="ECO:0000313" key="15">
    <source>
        <dbReference type="Proteomes" id="UP000027195"/>
    </source>
</evidence>
<dbReference type="EMBL" id="KL198021">
    <property type="protein sequence ID" value="KDQ18657.1"/>
    <property type="molecule type" value="Genomic_DNA"/>
</dbReference>
<keyword evidence="4" id="KW-0325">Glycoprotein</keyword>
<evidence type="ECO:0000256" key="11">
    <source>
        <dbReference type="ARBA" id="ARBA00023316"/>
    </source>
</evidence>
<dbReference type="Proteomes" id="UP000027195">
    <property type="component" value="Unassembled WGS sequence"/>
</dbReference>
<keyword evidence="9" id="KW-0119">Carbohydrate metabolism</keyword>
<keyword evidence="15" id="KW-1185">Reference proteome</keyword>
<dbReference type="GO" id="GO:0016810">
    <property type="term" value="F:hydrolase activity, acting on carbon-nitrogen (but not peptide) bonds"/>
    <property type="evidence" value="ECO:0007669"/>
    <property type="project" value="InterPro"/>
</dbReference>
<dbReference type="SUPFAM" id="SSF88713">
    <property type="entry name" value="Glycoside hydrolase/deacetylase"/>
    <property type="match status" value="1"/>
</dbReference>
<dbReference type="OrthoDB" id="2125469at2759"/>
<feature type="signal peptide" evidence="12">
    <location>
        <begin position="1"/>
        <end position="31"/>
    </location>
</feature>
<evidence type="ECO:0000256" key="7">
    <source>
        <dbReference type="ARBA" id="ARBA00022801"/>
    </source>
</evidence>
<comment type="subcellular location">
    <subcellularLocation>
        <location evidence="2">Cell membrane</location>
        <topology evidence="2">Lipid-anchor</topology>
        <topology evidence="2">GPI-anchor</topology>
    </subcellularLocation>
</comment>
<feature type="chain" id="PRO_5001641770" evidence="12">
    <location>
        <begin position="32"/>
        <end position="296"/>
    </location>
</feature>
<evidence type="ECO:0000313" key="14">
    <source>
        <dbReference type="EMBL" id="KDQ18657.1"/>
    </source>
</evidence>
<dbReference type="GO" id="GO:0098552">
    <property type="term" value="C:side of membrane"/>
    <property type="evidence" value="ECO:0007669"/>
    <property type="project" value="UniProtKB-KW"/>
</dbReference>
<name>A0A067N3D7_BOTB1</name>
<dbReference type="AlphaFoldDB" id="A0A067N3D7"/>
<keyword evidence="5" id="KW-0479">Metal-binding</keyword>
<evidence type="ECO:0000256" key="12">
    <source>
        <dbReference type="SAM" id="SignalP"/>
    </source>
</evidence>
<keyword evidence="7" id="KW-0378">Hydrolase</keyword>
<keyword evidence="4" id="KW-0336">GPI-anchor</keyword>
<dbReference type="PANTHER" id="PTHR46471">
    <property type="entry name" value="CHITIN DEACETYLASE"/>
    <property type="match status" value="1"/>
</dbReference>
<evidence type="ECO:0000256" key="10">
    <source>
        <dbReference type="ARBA" id="ARBA00023288"/>
    </source>
</evidence>
<keyword evidence="11" id="KW-0961">Cell wall biogenesis/degradation</keyword>
<dbReference type="Pfam" id="PF01522">
    <property type="entry name" value="Polysacc_deac_1"/>
    <property type="match status" value="1"/>
</dbReference>
<accession>A0A067N3D7</accession>
<evidence type="ECO:0000256" key="9">
    <source>
        <dbReference type="ARBA" id="ARBA00023277"/>
    </source>
</evidence>
<keyword evidence="3" id="KW-1003">Cell membrane</keyword>
<evidence type="ECO:0000256" key="1">
    <source>
        <dbReference type="ARBA" id="ARBA00001941"/>
    </source>
</evidence>
<keyword evidence="10" id="KW-0449">Lipoprotein</keyword>
<reference evidence="15" key="1">
    <citation type="journal article" date="2014" name="Proc. Natl. Acad. Sci. U.S.A.">
        <title>Extensive sampling of basidiomycete genomes demonstrates inadequacy of the white-rot/brown-rot paradigm for wood decay fungi.</title>
        <authorList>
            <person name="Riley R."/>
            <person name="Salamov A.A."/>
            <person name="Brown D.W."/>
            <person name="Nagy L.G."/>
            <person name="Floudas D."/>
            <person name="Held B.W."/>
            <person name="Levasseur A."/>
            <person name="Lombard V."/>
            <person name="Morin E."/>
            <person name="Otillar R."/>
            <person name="Lindquist E.A."/>
            <person name="Sun H."/>
            <person name="LaButti K.M."/>
            <person name="Schmutz J."/>
            <person name="Jabbour D."/>
            <person name="Luo H."/>
            <person name="Baker S.E."/>
            <person name="Pisabarro A.G."/>
            <person name="Walton J.D."/>
            <person name="Blanchette R.A."/>
            <person name="Henrissat B."/>
            <person name="Martin F."/>
            <person name="Cullen D."/>
            <person name="Hibbett D.S."/>
            <person name="Grigoriev I.V."/>
        </authorList>
    </citation>
    <scope>NUCLEOTIDE SEQUENCE [LARGE SCALE GENOMIC DNA]</scope>
    <source>
        <strain evidence="15">FD-172 SS1</strain>
    </source>
</reference>
<evidence type="ECO:0000256" key="2">
    <source>
        <dbReference type="ARBA" id="ARBA00004609"/>
    </source>
</evidence>